<dbReference type="Gene3D" id="3.40.50.720">
    <property type="entry name" value="NAD(P)-binding Rossmann-like Domain"/>
    <property type="match status" value="1"/>
</dbReference>
<evidence type="ECO:0000259" key="3">
    <source>
        <dbReference type="Pfam" id="PF09130"/>
    </source>
</evidence>
<dbReference type="GO" id="GO:0050661">
    <property type="term" value="F:NADP binding"/>
    <property type="evidence" value="ECO:0007669"/>
    <property type="project" value="InterPro"/>
</dbReference>
<dbReference type="SUPFAM" id="SSF48179">
    <property type="entry name" value="6-phosphogluconate dehydrogenase C-terminal domain-like"/>
    <property type="match status" value="1"/>
</dbReference>
<dbReference type="InterPro" id="IPR051265">
    <property type="entry name" value="HIBADH-related_NP60_sf"/>
</dbReference>
<dbReference type="InterPro" id="IPR013328">
    <property type="entry name" value="6PGD_dom2"/>
</dbReference>
<comment type="caution">
    <text evidence="4">The sequence shown here is derived from an EMBL/GenBank/DDBJ whole genome shotgun (WGS) entry which is preliminary data.</text>
</comment>
<reference evidence="4" key="1">
    <citation type="submission" date="2019-03" db="EMBL/GenBank/DDBJ databases">
        <title>Afifella sp. nov., isolated from activated sludge.</title>
        <authorList>
            <person name="Li Q."/>
            <person name="Liu Y."/>
        </authorList>
    </citation>
    <scope>NUCLEOTIDE SEQUENCE</scope>
    <source>
        <strain evidence="4">L72</strain>
    </source>
</reference>
<dbReference type="Pfam" id="PF09130">
    <property type="entry name" value="DUF1932"/>
    <property type="match status" value="1"/>
</dbReference>
<dbReference type="Gene3D" id="1.10.1040.10">
    <property type="entry name" value="N-(1-d-carboxylethyl)-l-norvaline Dehydrogenase, domain 2"/>
    <property type="match status" value="1"/>
</dbReference>
<proteinExistence type="predicted"/>
<evidence type="ECO:0000313" key="4">
    <source>
        <dbReference type="EMBL" id="MYZ47000.1"/>
    </source>
</evidence>
<keyword evidence="5" id="KW-1185">Reference proteome</keyword>
<evidence type="ECO:0000259" key="2">
    <source>
        <dbReference type="Pfam" id="PF03446"/>
    </source>
</evidence>
<dbReference type="EMBL" id="SPKJ01000008">
    <property type="protein sequence ID" value="MYZ47000.1"/>
    <property type="molecule type" value="Genomic_DNA"/>
</dbReference>
<feature type="domain" description="Phosphogluconate dehydrogenase NAD-binding putative C-terminal" evidence="3">
    <location>
        <begin position="245"/>
        <end position="315"/>
    </location>
</feature>
<feature type="region of interest" description="Disordered" evidence="1">
    <location>
        <begin position="1"/>
        <end position="34"/>
    </location>
</feature>
<dbReference type="InterPro" id="IPR036291">
    <property type="entry name" value="NAD(P)-bd_dom_sf"/>
</dbReference>
<evidence type="ECO:0000313" key="5">
    <source>
        <dbReference type="Proteomes" id="UP000773614"/>
    </source>
</evidence>
<protein>
    <submittedName>
        <fullName evidence="4">NAD(P)-dependent oxidoreductase</fullName>
    </submittedName>
</protein>
<dbReference type="Pfam" id="PF03446">
    <property type="entry name" value="NAD_binding_2"/>
    <property type="match status" value="1"/>
</dbReference>
<dbReference type="PANTHER" id="PTHR43580:SF2">
    <property type="entry name" value="CYTOKINE-LIKE NUCLEAR FACTOR N-PAC"/>
    <property type="match status" value="1"/>
</dbReference>
<feature type="compositionally biased region" description="Polar residues" evidence="1">
    <location>
        <begin position="1"/>
        <end position="12"/>
    </location>
</feature>
<gene>
    <name evidence="4" type="ORF">E4O86_04650</name>
</gene>
<dbReference type="InterPro" id="IPR008927">
    <property type="entry name" value="6-PGluconate_DH-like_C_sf"/>
</dbReference>
<sequence>MDTFRWSSSGVSVRTCRPEDPSAPRSFGGPTIDDRALNTNEVRREHAMQSGQGMRIGMIGFGEVGHVFAKGLLAGGATIAAYDLLFDDPEAAAAATRDARSVGVVPAATNAEACEGADIIFSCVTASQALAVARKTAGSMRAGQVFFDVNSVSPATKRAAAEAVEAAGADYVEGAVMAPVLGPDLKVPILGAGRRAGEIAERLNALGMNIRPVATEIGRASATKLCRSIMIKGLEALIIDCTRAAAAFGVTEDVFKSFYNSYPGMDWDEIAATMPGRVEKHGLRRAAEMREVAAMLRDLGMDGSLADAVADRHERYATIETKRARQSEAAE</sequence>
<feature type="domain" description="6-phosphogluconate dehydrogenase NADP-binding" evidence="2">
    <location>
        <begin position="55"/>
        <end position="174"/>
    </location>
</feature>
<dbReference type="SUPFAM" id="SSF51735">
    <property type="entry name" value="NAD(P)-binding Rossmann-fold domains"/>
    <property type="match status" value="1"/>
</dbReference>
<dbReference type="PANTHER" id="PTHR43580">
    <property type="entry name" value="OXIDOREDUCTASE GLYR1-RELATED"/>
    <property type="match status" value="1"/>
</dbReference>
<evidence type="ECO:0000256" key="1">
    <source>
        <dbReference type="SAM" id="MobiDB-lite"/>
    </source>
</evidence>
<accession>A0A964WSP0</accession>
<dbReference type="Proteomes" id="UP000773614">
    <property type="component" value="Unassembled WGS sequence"/>
</dbReference>
<name>A0A964WSP0_9HYPH</name>
<organism evidence="4 5">
    <name type="scientific">Propylenella binzhouense</name>
    <dbReference type="NCBI Taxonomy" id="2555902"/>
    <lineage>
        <taxon>Bacteria</taxon>
        <taxon>Pseudomonadati</taxon>
        <taxon>Pseudomonadota</taxon>
        <taxon>Alphaproteobacteria</taxon>
        <taxon>Hyphomicrobiales</taxon>
        <taxon>Propylenellaceae</taxon>
        <taxon>Propylenella</taxon>
    </lineage>
</organism>
<dbReference type="InterPro" id="IPR006115">
    <property type="entry name" value="6PGDH_NADP-bd"/>
</dbReference>
<dbReference type="InterPro" id="IPR015814">
    <property type="entry name" value="Pgluconate_DH_NAD-bd_C"/>
</dbReference>
<dbReference type="AlphaFoldDB" id="A0A964WSP0"/>